<feature type="region of interest" description="Disordered" evidence="1">
    <location>
        <begin position="60"/>
        <end position="107"/>
    </location>
</feature>
<gene>
    <name evidence="2" type="ORF">V2J85_30370</name>
</gene>
<protein>
    <submittedName>
        <fullName evidence="2">Uncharacterized protein</fullName>
    </submittedName>
</protein>
<sequence length="107" mass="11640">MASKGNEEASAEPFAHAGVQGRDRTIERLGDRGLVLSRPSRRCTVRRTWSKVNAVNGHLTVPWADSSPRKKQTAPSTRYAPKTTDPDLSQRNSPVSPGNGIRTETAS</sequence>
<feature type="region of interest" description="Disordered" evidence="1">
    <location>
        <begin position="1"/>
        <end position="34"/>
    </location>
</feature>
<proteinExistence type="predicted"/>
<evidence type="ECO:0000256" key="1">
    <source>
        <dbReference type="SAM" id="MobiDB-lite"/>
    </source>
</evidence>
<evidence type="ECO:0000313" key="3">
    <source>
        <dbReference type="Proteomes" id="UP001307760"/>
    </source>
</evidence>
<feature type="compositionally biased region" description="Basic and acidic residues" evidence="1">
    <location>
        <begin position="21"/>
        <end position="31"/>
    </location>
</feature>
<dbReference type="Proteomes" id="UP001307760">
    <property type="component" value="Unassembled WGS sequence"/>
</dbReference>
<accession>A0ABU7NZH3</accession>
<keyword evidence="3" id="KW-1185">Reference proteome</keyword>
<feature type="compositionally biased region" description="Polar residues" evidence="1">
    <location>
        <begin position="86"/>
        <end position="107"/>
    </location>
</feature>
<name>A0ABU7NZH3_9ACTN</name>
<organism evidence="2 3">
    <name type="scientific">Streptomyces bugieae</name>
    <dbReference type="NCBI Taxonomy" id="3098223"/>
    <lineage>
        <taxon>Bacteria</taxon>
        <taxon>Bacillati</taxon>
        <taxon>Actinomycetota</taxon>
        <taxon>Actinomycetes</taxon>
        <taxon>Kitasatosporales</taxon>
        <taxon>Streptomycetaceae</taxon>
        <taxon>Streptomyces</taxon>
    </lineage>
</organism>
<comment type="caution">
    <text evidence="2">The sequence shown here is derived from an EMBL/GenBank/DDBJ whole genome shotgun (WGS) entry which is preliminary data.</text>
</comment>
<dbReference type="EMBL" id="JAZBJP010000027">
    <property type="protein sequence ID" value="MEE4423580.1"/>
    <property type="molecule type" value="Genomic_DNA"/>
</dbReference>
<evidence type="ECO:0000313" key="2">
    <source>
        <dbReference type="EMBL" id="MEE4423580.1"/>
    </source>
</evidence>
<dbReference type="RefSeq" id="WP_330823352.1">
    <property type="nucleotide sequence ID" value="NZ_JAZBJP010000027.1"/>
</dbReference>
<reference evidence="2 3" key="1">
    <citation type="submission" date="2023-12" db="EMBL/GenBank/DDBJ databases">
        <title>30 novel species of actinomycetes from the DSMZ collection.</title>
        <authorList>
            <person name="Nouioui I."/>
        </authorList>
    </citation>
    <scope>NUCLEOTIDE SEQUENCE [LARGE SCALE GENOMIC DNA]</scope>
    <source>
        <strain evidence="2 3">DSM 41528</strain>
    </source>
</reference>